<organism evidence="2 3">
    <name type="scientific">Fusarium mexicanum</name>
    <dbReference type="NCBI Taxonomy" id="751941"/>
    <lineage>
        <taxon>Eukaryota</taxon>
        <taxon>Fungi</taxon>
        <taxon>Dikarya</taxon>
        <taxon>Ascomycota</taxon>
        <taxon>Pezizomycotina</taxon>
        <taxon>Sordariomycetes</taxon>
        <taxon>Hypocreomycetidae</taxon>
        <taxon>Hypocreales</taxon>
        <taxon>Nectriaceae</taxon>
        <taxon>Fusarium</taxon>
        <taxon>Fusarium fujikuroi species complex</taxon>
    </lineage>
</organism>
<reference evidence="2 3" key="1">
    <citation type="submission" date="2020-05" db="EMBL/GenBank/DDBJ databases">
        <title>Identification and distribution of gene clusters putatively required for synthesis of sphingolipid metabolism inhibitors in phylogenetically diverse species of the filamentous fungus Fusarium.</title>
        <authorList>
            <person name="Kim H.-S."/>
            <person name="Busman M."/>
            <person name="Brown D.W."/>
            <person name="Divon H."/>
            <person name="Uhlig S."/>
            <person name="Proctor R.H."/>
        </authorList>
    </citation>
    <scope>NUCLEOTIDE SEQUENCE [LARGE SCALE GENOMIC DNA]</scope>
    <source>
        <strain evidence="2 3">NRRL 53147</strain>
    </source>
</reference>
<sequence>MEVAEKIVDFANDYLKDAAAEQEADARQAQIMTALGNIQQTLNSLQDEQQQSTNIAMIGGSFTSIETWQTRYATANKFKNTSEIDTLINEFNENAPTYITNIFNVLNAQGLGPGTAPLLKLWHDTSYKKMYTAVNGQYTFTLKNYLDDYNSIVSWGISMAGYALMCQIIALRVLAAPTMSASDLQGEADQYTSQFTANVTISLGVAYEQFPSFVKKFKPNYTDVGTNLNQWFRMWLPGQHVKNYVGWTGDGINVENDQNYGVDGYNQNFMYQLMPLDCNDDEGIYPAVEFRFDEASHPLNGLATLISRVDGGGVFIYKFEGAFAFMNSVGLTTTLDPQYWAEGGTFTQALFNVLPVSAEDMEHNPAPGFVLMLANGPPDKVAFWTWVPGTASPLSYWILRDDGLDQSSWVQTPTSASTAPGDDSDAPSPNPSV</sequence>
<dbReference type="EMBL" id="JAAOAM010000230">
    <property type="protein sequence ID" value="KAF5537661.1"/>
    <property type="molecule type" value="Genomic_DNA"/>
</dbReference>
<evidence type="ECO:0000313" key="2">
    <source>
        <dbReference type="EMBL" id="KAF5537661.1"/>
    </source>
</evidence>
<comment type="caution">
    <text evidence="2">The sequence shown here is derived from an EMBL/GenBank/DDBJ whole genome shotgun (WGS) entry which is preliminary data.</text>
</comment>
<accession>A0A8H5IN83</accession>
<evidence type="ECO:0000313" key="3">
    <source>
        <dbReference type="Proteomes" id="UP000522262"/>
    </source>
</evidence>
<proteinExistence type="predicted"/>
<name>A0A8H5IN83_9HYPO</name>
<feature type="region of interest" description="Disordered" evidence="1">
    <location>
        <begin position="408"/>
        <end position="433"/>
    </location>
</feature>
<dbReference type="Proteomes" id="UP000522262">
    <property type="component" value="Unassembled WGS sequence"/>
</dbReference>
<protein>
    <submittedName>
        <fullName evidence="2">Uncharacterized protein</fullName>
    </submittedName>
</protein>
<feature type="compositionally biased region" description="Polar residues" evidence="1">
    <location>
        <begin position="408"/>
        <end position="418"/>
    </location>
</feature>
<evidence type="ECO:0000256" key="1">
    <source>
        <dbReference type="SAM" id="MobiDB-lite"/>
    </source>
</evidence>
<gene>
    <name evidence="2" type="ORF">FMEXI_9774</name>
</gene>
<dbReference type="AlphaFoldDB" id="A0A8H5IN83"/>
<keyword evidence="3" id="KW-1185">Reference proteome</keyword>